<protein>
    <submittedName>
        <fullName evidence="3">Beta-lactamase</fullName>
    </submittedName>
</protein>
<feature type="compositionally biased region" description="Polar residues" evidence="1">
    <location>
        <begin position="211"/>
        <end position="222"/>
    </location>
</feature>
<dbReference type="PANTHER" id="PTHR43283:SF3">
    <property type="entry name" value="BETA-LACTAMASE FAMILY PROTEIN (AFU_ORTHOLOGUE AFUA_5G07500)"/>
    <property type="match status" value="1"/>
</dbReference>
<name>A0ABF7QVV0_RHILW</name>
<dbReference type="InterPro" id="IPR012338">
    <property type="entry name" value="Beta-lactam/transpept-like"/>
</dbReference>
<dbReference type="InterPro" id="IPR050789">
    <property type="entry name" value="Diverse_Enzym_Activities"/>
</dbReference>
<dbReference type="AlphaFoldDB" id="A0ABF7QVV0"/>
<dbReference type="KEGG" id="rlt:Rleg2_5094"/>
<evidence type="ECO:0000313" key="4">
    <source>
        <dbReference type="Proteomes" id="UP000008330"/>
    </source>
</evidence>
<evidence type="ECO:0000313" key="3">
    <source>
        <dbReference type="EMBL" id="ACI58307.1"/>
    </source>
</evidence>
<feature type="domain" description="Beta-lactamase-related" evidence="2">
    <location>
        <begin position="26"/>
        <end position="151"/>
    </location>
</feature>
<gene>
    <name evidence="3" type="ordered locus">Rleg2_5094</name>
</gene>
<evidence type="ECO:0000259" key="2">
    <source>
        <dbReference type="Pfam" id="PF00144"/>
    </source>
</evidence>
<feature type="region of interest" description="Disordered" evidence="1">
    <location>
        <begin position="139"/>
        <end position="174"/>
    </location>
</feature>
<dbReference type="SUPFAM" id="SSF56601">
    <property type="entry name" value="beta-lactamase/transpeptidase-like"/>
    <property type="match status" value="1"/>
</dbReference>
<sequence>MSQFGSEPVRDPGHLGLDKARLARLKRWMQRYGDTGRWPGGAVLVARHGELAFFDCAGHADVEAKRPWQRNLIAGIYSMTRPVTAVALMMLYEEARVHLDDPVEAYLPEFKNSQLLIPDAKSLDQTVPVKTKMTIRHLLTHTSGSPPDRPRTAGRQSSGSALERPCLHGRGIGSARFPMRDRRRSCGRPTAICPWTRTRHTSLATPPVSRSMRTASSPQFPSVSHPIGDTLGGPIITKEIAEGLAIVPTKADVA</sequence>
<organism evidence="3 4">
    <name type="scientific">Rhizobium leguminosarum bv. trifolii (strain WSM2304)</name>
    <dbReference type="NCBI Taxonomy" id="395492"/>
    <lineage>
        <taxon>Bacteria</taxon>
        <taxon>Pseudomonadati</taxon>
        <taxon>Pseudomonadota</taxon>
        <taxon>Alphaproteobacteria</taxon>
        <taxon>Hyphomicrobiales</taxon>
        <taxon>Rhizobiaceae</taxon>
        <taxon>Rhizobium/Agrobacterium group</taxon>
        <taxon>Rhizobium</taxon>
    </lineage>
</organism>
<evidence type="ECO:0000256" key="1">
    <source>
        <dbReference type="SAM" id="MobiDB-lite"/>
    </source>
</evidence>
<feature type="region of interest" description="Disordered" evidence="1">
    <location>
        <begin position="202"/>
        <end position="226"/>
    </location>
</feature>
<proteinExistence type="predicted"/>
<dbReference type="Pfam" id="PF00144">
    <property type="entry name" value="Beta-lactamase"/>
    <property type="match status" value="1"/>
</dbReference>
<dbReference type="EMBL" id="CP001192">
    <property type="protein sequence ID" value="ACI58307.1"/>
    <property type="molecule type" value="Genomic_DNA"/>
</dbReference>
<dbReference type="InterPro" id="IPR001466">
    <property type="entry name" value="Beta-lactam-related"/>
</dbReference>
<dbReference type="PANTHER" id="PTHR43283">
    <property type="entry name" value="BETA-LACTAMASE-RELATED"/>
    <property type="match status" value="1"/>
</dbReference>
<dbReference type="Gene3D" id="3.40.710.10">
    <property type="entry name" value="DD-peptidase/beta-lactamase superfamily"/>
    <property type="match status" value="1"/>
</dbReference>
<keyword evidence="3" id="KW-0614">Plasmid</keyword>
<keyword evidence="4" id="KW-1185">Reference proteome</keyword>
<accession>A0ABF7QVV0</accession>
<geneLocation type="plasmid" evidence="3 4">
    <name>pRLG201</name>
</geneLocation>
<dbReference type="Proteomes" id="UP000008330">
    <property type="component" value="Plasmid pRLG201"/>
</dbReference>
<reference evidence="3 4" key="1">
    <citation type="journal article" date="2010" name="Stand. Genomic Sci.">
        <title>Complete genome sequence of Rhizobium leguminosarum bv trifolii strain WSM2304, an effective microsymbiont of the South American clover Trifolium polymorphum.</title>
        <authorList>
            <person name="Reeve W."/>
            <person name="O'Hara G."/>
            <person name="Chain P."/>
            <person name="Ardley J."/>
            <person name="Brau L."/>
            <person name="Nandesena K."/>
            <person name="Tiwari R."/>
            <person name="Malfatti S."/>
            <person name="Kiss H."/>
            <person name="Lapidus A."/>
            <person name="Copeland A."/>
            <person name="Nolan M."/>
            <person name="Land M."/>
            <person name="Ivanova N."/>
            <person name="Mavromatis K."/>
            <person name="Markowitz V."/>
            <person name="Kyrpides N."/>
            <person name="Melino V."/>
            <person name="Denton M."/>
            <person name="Yates R."/>
            <person name="Howieson J."/>
        </authorList>
    </citation>
    <scope>NUCLEOTIDE SEQUENCE [LARGE SCALE GENOMIC DNA]</scope>
    <source>
        <strain evidence="3 4">WSM2304</strain>
    </source>
</reference>